<evidence type="ECO:0000313" key="2">
    <source>
        <dbReference type="EMBL" id="KAH0914465.1"/>
    </source>
</evidence>
<comment type="caution">
    <text evidence="2">The sequence shown here is derived from an EMBL/GenBank/DDBJ whole genome shotgun (WGS) entry which is preliminary data.</text>
</comment>
<organism evidence="2 3">
    <name type="scientific">Brassica napus</name>
    <name type="common">Rape</name>
    <dbReference type="NCBI Taxonomy" id="3708"/>
    <lineage>
        <taxon>Eukaryota</taxon>
        <taxon>Viridiplantae</taxon>
        <taxon>Streptophyta</taxon>
        <taxon>Embryophyta</taxon>
        <taxon>Tracheophyta</taxon>
        <taxon>Spermatophyta</taxon>
        <taxon>Magnoliopsida</taxon>
        <taxon>eudicotyledons</taxon>
        <taxon>Gunneridae</taxon>
        <taxon>Pentapetalae</taxon>
        <taxon>rosids</taxon>
        <taxon>malvids</taxon>
        <taxon>Brassicales</taxon>
        <taxon>Brassicaceae</taxon>
        <taxon>Brassiceae</taxon>
        <taxon>Brassica</taxon>
    </lineage>
</organism>
<dbReference type="EMBL" id="JAGKQM010000008">
    <property type="protein sequence ID" value="KAH0914465.1"/>
    <property type="molecule type" value="Genomic_DNA"/>
</dbReference>
<evidence type="ECO:0000313" key="3">
    <source>
        <dbReference type="Proteomes" id="UP000824890"/>
    </source>
</evidence>
<keyword evidence="3" id="KW-1185">Reference proteome</keyword>
<proteinExistence type="predicted"/>
<feature type="region of interest" description="Disordered" evidence="1">
    <location>
        <begin position="23"/>
        <end position="107"/>
    </location>
</feature>
<dbReference type="Proteomes" id="UP000824890">
    <property type="component" value="Unassembled WGS sequence"/>
</dbReference>
<protein>
    <submittedName>
        <fullName evidence="2">Uncharacterized protein</fullName>
    </submittedName>
</protein>
<name>A0ABQ8CBJ5_BRANA</name>
<accession>A0ABQ8CBJ5</accession>
<evidence type="ECO:0000256" key="1">
    <source>
        <dbReference type="SAM" id="MobiDB-lite"/>
    </source>
</evidence>
<reference evidence="2 3" key="1">
    <citation type="submission" date="2021-05" db="EMBL/GenBank/DDBJ databases">
        <title>Genome Assembly of Synthetic Allotetraploid Brassica napus Reveals Homoeologous Exchanges between Subgenomes.</title>
        <authorList>
            <person name="Davis J.T."/>
        </authorList>
    </citation>
    <scope>NUCLEOTIDE SEQUENCE [LARGE SCALE GENOMIC DNA]</scope>
    <source>
        <strain evidence="3">cv. Da-Ae</strain>
        <tissue evidence="2">Seedling</tissue>
    </source>
</reference>
<feature type="compositionally biased region" description="Polar residues" evidence="1">
    <location>
        <begin position="23"/>
        <end position="35"/>
    </location>
</feature>
<gene>
    <name evidence="2" type="ORF">HID58_028911</name>
</gene>
<sequence length="107" mass="11708">MSKGPGIRLTRFSERWNFCLQNATSSTPISDTGPTSKDPPPSGSGEVSPMAAFLISSISADRPRKDPEEFIDSQTSSPILRRERTLTPIDDEPEAKSGSLFILRDPE</sequence>